<comment type="similarity">
    <text evidence="2">Belongs to the TMEM14 family.</text>
</comment>
<dbReference type="Gene3D" id="1.10.10.1740">
    <property type="entry name" value="Transmembrane protein 14-like"/>
    <property type="match status" value="1"/>
</dbReference>
<dbReference type="GO" id="GO:0016020">
    <property type="term" value="C:membrane"/>
    <property type="evidence" value="ECO:0007669"/>
    <property type="project" value="UniProtKB-SubCell"/>
</dbReference>
<protein>
    <submittedName>
        <fullName evidence="7">Uncharacterized protein</fullName>
    </submittedName>
</protein>
<accession>A0A5N5JWV9</accession>
<feature type="transmembrane region" description="Helical" evidence="6">
    <location>
        <begin position="64"/>
        <end position="84"/>
    </location>
</feature>
<feature type="transmembrane region" description="Helical" evidence="6">
    <location>
        <begin position="223"/>
        <end position="241"/>
    </location>
</feature>
<comment type="subcellular location">
    <subcellularLocation>
        <location evidence="1">Membrane</location>
    </subcellularLocation>
</comment>
<evidence type="ECO:0000313" key="8">
    <source>
        <dbReference type="Proteomes" id="UP000326939"/>
    </source>
</evidence>
<evidence type="ECO:0000256" key="6">
    <source>
        <dbReference type="SAM" id="Phobius"/>
    </source>
</evidence>
<organism evidence="7 8">
    <name type="scientific">Salix brachista</name>
    <dbReference type="NCBI Taxonomy" id="2182728"/>
    <lineage>
        <taxon>Eukaryota</taxon>
        <taxon>Viridiplantae</taxon>
        <taxon>Streptophyta</taxon>
        <taxon>Embryophyta</taxon>
        <taxon>Tracheophyta</taxon>
        <taxon>Spermatophyta</taxon>
        <taxon>Magnoliopsida</taxon>
        <taxon>eudicotyledons</taxon>
        <taxon>Gunneridae</taxon>
        <taxon>Pentapetalae</taxon>
        <taxon>rosids</taxon>
        <taxon>fabids</taxon>
        <taxon>Malpighiales</taxon>
        <taxon>Salicaceae</taxon>
        <taxon>Saliceae</taxon>
        <taxon>Salix</taxon>
    </lineage>
</organism>
<keyword evidence="4 6" id="KW-1133">Transmembrane helix</keyword>
<evidence type="ECO:0000256" key="3">
    <source>
        <dbReference type="ARBA" id="ARBA00022692"/>
    </source>
</evidence>
<evidence type="ECO:0000313" key="7">
    <source>
        <dbReference type="EMBL" id="KAB5521865.1"/>
    </source>
</evidence>
<dbReference type="AlphaFoldDB" id="A0A5N5JWV9"/>
<dbReference type="InterPro" id="IPR044890">
    <property type="entry name" value="TMEM14_sf"/>
</dbReference>
<keyword evidence="3 6" id="KW-0812">Transmembrane</keyword>
<feature type="transmembrane region" description="Helical" evidence="6">
    <location>
        <begin position="248"/>
        <end position="267"/>
    </location>
</feature>
<keyword evidence="8" id="KW-1185">Reference proteome</keyword>
<evidence type="ECO:0000256" key="2">
    <source>
        <dbReference type="ARBA" id="ARBA00007590"/>
    </source>
</evidence>
<gene>
    <name evidence="7" type="ORF">DKX38_026184</name>
</gene>
<name>A0A5N5JWV9_9ROSI</name>
<dbReference type="InterPro" id="IPR005349">
    <property type="entry name" value="TMEM14"/>
</dbReference>
<reference evidence="8" key="1">
    <citation type="journal article" date="2019" name="Gigascience">
        <title>De novo genome assembly of the endangered Acer yangbiense, a plant species with extremely small populations endemic to Yunnan Province, China.</title>
        <authorList>
            <person name="Yang J."/>
            <person name="Wariss H.M."/>
            <person name="Tao L."/>
            <person name="Zhang R."/>
            <person name="Yun Q."/>
            <person name="Hollingsworth P."/>
            <person name="Dao Z."/>
            <person name="Luo G."/>
            <person name="Guo H."/>
            <person name="Ma Y."/>
            <person name="Sun W."/>
        </authorList>
    </citation>
    <scope>NUCLEOTIDE SEQUENCE [LARGE SCALE GENOMIC DNA]</scope>
    <source>
        <strain evidence="8">cv. br00</strain>
    </source>
</reference>
<dbReference type="Proteomes" id="UP000326939">
    <property type="component" value="Chromosome 16"/>
</dbReference>
<feature type="transmembrane region" description="Helical" evidence="6">
    <location>
        <begin position="138"/>
        <end position="159"/>
    </location>
</feature>
<evidence type="ECO:0000256" key="1">
    <source>
        <dbReference type="ARBA" id="ARBA00004370"/>
    </source>
</evidence>
<proteinExistence type="inferred from homology"/>
<dbReference type="EMBL" id="VDCV01000016">
    <property type="protein sequence ID" value="KAB5521865.1"/>
    <property type="molecule type" value="Genomic_DNA"/>
</dbReference>
<sequence>MSCSFLLIPTKFPTLNIHNKDINSTALLGFSSFSCLRVRRRSGSIATSISRGRSPGCKCQLADIAPVTSAAYGVILLGGGLFAFSKSGSKGSLFGGLTGAALMGAACHLLDCLIARILNFKRVFIDLIRSANIPGVFLSAYAVSVTALLRWILFLLLVLQKIRCRIRMVTIIKLYCRANLRGLYLSAYNVLLQLRSKMMLLLLKGIAFFLMQSPETKAIGDSLGFGSAFLFSSVFGIRLAATQKLIPSGLLLGLSICALAVYIAAYLQDSL</sequence>
<feature type="transmembrane region" description="Helical" evidence="6">
    <location>
        <begin position="96"/>
        <end position="118"/>
    </location>
</feature>
<comment type="caution">
    <text evidence="7">The sequence shown here is derived from an EMBL/GenBank/DDBJ whole genome shotgun (WGS) entry which is preliminary data.</text>
</comment>
<evidence type="ECO:0000256" key="5">
    <source>
        <dbReference type="ARBA" id="ARBA00023136"/>
    </source>
</evidence>
<dbReference type="Pfam" id="PF03647">
    <property type="entry name" value="Tmemb_14"/>
    <property type="match status" value="1"/>
</dbReference>
<keyword evidence="5 6" id="KW-0472">Membrane</keyword>
<evidence type="ECO:0000256" key="4">
    <source>
        <dbReference type="ARBA" id="ARBA00022989"/>
    </source>
</evidence>